<name>E0XVE5_9DELT</name>
<feature type="domain" description="Rhodanese" evidence="1">
    <location>
        <begin position="29"/>
        <end position="127"/>
    </location>
</feature>
<dbReference type="SMART" id="SM00450">
    <property type="entry name" value="RHOD"/>
    <property type="match status" value="1"/>
</dbReference>
<accession>E0XVE5</accession>
<dbReference type="AlphaFoldDB" id="E0XVE5"/>
<sequence>MKKLMDYVAEAATLEEEVMPWDLEEELEGGATPLILDIREPYEFDCMHIDGSSNVPFRVLESACEWDYEETIPELVNSRDRDIVIVCRSGHRSLLAGRTLKEIGFSNVRSLKTGLRGWNDYEMPMVRQDGEDPVIEANADKYFTPQVREDQFKPKET</sequence>
<dbReference type="PANTHER" id="PTHR44086">
    <property type="entry name" value="THIOSULFATE SULFURTRANSFERASE RDL2, MITOCHONDRIAL-RELATED"/>
    <property type="match status" value="1"/>
</dbReference>
<dbReference type="EMBL" id="GU474888">
    <property type="protein sequence ID" value="ADI18386.1"/>
    <property type="molecule type" value="Genomic_DNA"/>
</dbReference>
<dbReference type="InterPro" id="IPR036873">
    <property type="entry name" value="Rhodanese-like_dom_sf"/>
</dbReference>
<evidence type="ECO:0000259" key="1">
    <source>
        <dbReference type="PROSITE" id="PS50206"/>
    </source>
</evidence>
<protein>
    <recommendedName>
        <fullName evidence="1">Rhodanese domain-containing protein</fullName>
    </recommendedName>
</protein>
<dbReference type="PROSITE" id="PS50206">
    <property type="entry name" value="RHODANESE_3"/>
    <property type="match status" value="1"/>
</dbReference>
<dbReference type="GO" id="GO:0004792">
    <property type="term" value="F:thiosulfate-cyanide sulfurtransferase activity"/>
    <property type="evidence" value="ECO:0007669"/>
    <property type="project" value="TreeGrafter"/>
</dbReference>
<dbReference type="CDD" id="cd00158">
    <property type="entry name" value="RHOD"/>
    <property type="match status" value="1"/>
</dbReference>
<dbReference type="PANTHER" id="PTHR44086:SF10">
    <property type="entry name" value="THIOSULFATE SULFURTRANSFERASE_RHODANESE-LIKE DOMAIN-CONTAINING PROTEIN 3"/>
    <property type="match status" value="1"/>
</dbReference>
<reference evidence="2" key="1">
    <citation type="journal article" date="2011" name="Environ. Microbiol.">
        <title>Time-series analyses of Monterey Bay coastal microbial picoplankton using a 'genome proxy' microarray.</title>
        <authorList>
            <person name="Rich V.I."/>
            <person name="Pham V.D."/>
            <person name="Eppley J."/>
            <person name="Shi Y."/>
            <person name="DeLong E.F."/>
        </authorList>
    </citation>
    <scope>NUCLEOTIDE SEQUENCE</scope>
</reference>
<dbReference type="InterPro" id="IPR001763">
    <property type="entry name" value="Rhodanese-like_dom"/>
</dbReference>
<organism evidence="2">
    <name type="scientific">uncultured delta proteobacterium HF4000_08N17</name>
    <dbReference type="NCBI Taxonomy" id="710836"/>
    <lineage>
        <taxon>Bacteria</taxon>
        <taxon>Deltaproteobacteria</taxon>
        <taxon>environmental samples</taxon>
    </lineage>
</organism>
<evidence type="ECO:0000313" key="2">
    <source>
        <dbReference type="EMBL" id="ADI18386.1"/>
    </source>
</evidence>
<dbReference type="Gene3D" id="3.40.250.10">
    <property type="entry name" value="Rhodanese-like domain"/>
    <property type="match status" value="1"/>
</dbReference>
<proteinExistence type="predicted"/>
<dbReference type="SUPFAM" id="SSF52821">
    <property type="entry name" value="Rhodanese/Cell cycle control phosphatase"/>
    <property type="match status" value="1"/>
</dbReference>
<dbReference type="Pfam" id="PF00581">
    <property type="entry name" value="Rhodanese"/>
    <property type="match status" value="1"/>
</dbReference>